<dbReference type="PROSITE" id="PS51257">
    <property type="entry name" value="PROKAR_LIPOPROTEIN"/>
    <property type="match status" value="1"/>
</dbReference>
<name>A0A238YRB1_9FLAO</name>
<dbReference type="AlphaFoldDB" id="A0A238YRB1"/>
<proteinExistence type="predicted"/>
<dbReference type="Proteomes" id="UP000198379">
    <property type="component" value="Unassembled WGS sequence"/>
</dbReference>
<dbReference type="OrthoDB" id="9785180at2"/>
<dbReference type="InterPro" id="IPR027304">
    <property type="entry name" value="Trigger_fact/SurA_dom_sf"/>
</dbReference>
<keyword evidence="2" id="KW-1185">Reference proteome</keyword>
<gene>
    <name evidence="1" type="ORF">SAMN06265376_102274</name>
</gene>
<evidence type="ECO:0008006" key="3">
    <source>
        <dbReference type="Google" id="ProtNLM"/>
    </source>
</evidence>
<organism evidence="1 2">
    <name type="scientific">Dokdonia pacifica</name>
    <dbReference type="NCBI Taxonomy" id="1627892"/>
    <lineage>
        <taxon>Bacteria</taxon>
        <taxon>Pseudomonadati</taxon>
        <taxon>Bacteroidota</taxon>
        <taxon>Flavobacteriia</taxon>
        <taxon>Flavobacteriales</taxon>
        <taxon>Flavobacteriaceae</taxon>
        <taxon>Dokdonia</taxon>
    </lineage>
</organism>
<dbReference type="SUPFAM" id="SSF109998">
    <property type="entry name" value="Triger factor/SurA peptide-binding domain-like"/>
    <property type="match status" value="1"/>
</dbReference>
<protein>
    <recommendedName>
        <fullName evidence="3">Peptidylprolyl isomerase</fullName>
    </recommendedName>
</protein>
<evidence type="ECO:0000313" key="2">
    <source>
        <dbReference type="Proteomes" id="UP000198379"/>
    </source>
</evidence>
<evidence type="ECO:0000313" key="1">
    <source>
        <dbReference type="EMBL" id="SNR73348.1"/>
    </source>
</evidence>
<reference evidence="1 2" key="1">
    <citation type="submission" date="2017-06" db="EMBL/GenBank/DDBJ databases">
        <authorList>
            <person name="Kim H.J."/>
            <person name="Triplett B.A."/>
        </authorList>
    </citation>
    <scope>NUCLEOTIDE SEQUENCE [LARGE SCALE GENOMIC DNA]</scope>
    <source>
        <strain evidence="1 2">DSM 25597</strain>
    </source>
</reference>
<sequence>MKLPSYIVVFVSCFLMISCDFFNKTTSDQDVVARVNDSYLYTSEVEKLFANTDFALDSTTVVTSYINDWATNRLLLDGALLNLSKEEQDKFEKLVQDYRTDLYIKLYKDRLIQQRLDSVVSDQEAQQFYDQNKENFRLNEELVKLRYIHLAPDYNDSKNVQEHFISFEREDKILLDSIRLQFKNYFLNDSTWVKRSVVQNSIQPVDASNADKLLKKTNFLQLRDSLGLYLIAVKETLSRNDIAPLTYVRPTINQIIRNKRKLTLTKQLEKEIKDDAIKNKKFEIYN</sequence>
<dbReference type="RefSeq" id="WP_089371036.1">
    <property type="nucleotide sequence ID" value="NZ_BMEP01000001.1"/>
</dbReference>
<accession>A0A238YRB1</accession>
<dbReference type="EMBL" id="FZNY01000002">
    <property type="protein sequence ID" value="SNR73348.1"/>
    <property type="molecule type" value="Genomic_DNA"/>
</dbReference>